<name>A0A1I0R6Q3_9FIRM</name>
<evidence type="ECO:0000256" key="5">
    <source>
        <dbReference type="PIRSR" id="PIRSR000349-1"/>
    </source>
</evidence>
<protein>
    <recommendedName>
        <fullName evidence="2">superoxide dismutase</fullName>
        <ecNumber evidence="2">1.15.1.1</ecNumber>
    </recommendedName>
</protein>
<dbReference type="AlphaFoldDB" id="A0A1I0R6Q3"/>
<dbReference type="PANTHER" id="PTHR11404">
    <property type="entry name" value="SUPEROXIDE DISMUTASE 2"/>
    <property type="match status" value="1"/>
</dbReference>
<feature type="binding site" evidence="5">
    <location>
        <position position="76"/>
    </location>
    <ligand>
        <name>Mn(2+)</name>
        <dbReference type="ChEBI" id="CHEBI:29035"/>
    </ligand>
</feature>
<accession>A0A1I0R6Q3</accession>
<proteinExistence type="inferred from homology"/>
<keyword evidence="3 5" id="KW-0479">Metal-binding</keyword>
<dbReference type="RefSeq" id="WP_170841428.1">
    <property type="nucleotide sequence ID" value="NZ_FOJI01000012.1"/>
</dbReference>
<dbReference type="GO" id="GO:0046872">
    <property type="term" value="F:metal ion binding"/>
    <property type="evidence" value="ECO:0007669"/>
    <property type="project" value="UniProtKB-KW"/>
</dbReference>
<feature type="domain" description="Manganese/iron superoxide dismutase C-terminal" evidence="6">
    <location>
        <begin position="91"/>
        <end position="189"/>
    </location>
</feature>
<dbReference type="SUPFAM" id="SSF46609">
    <property type="entry name" value="Fe,Mn superoxide dismutase (SOD), N-terminal domain"/>
    <property type="match status" value="1"/>
</dbReference>
<keyword evidence="8" id="KW-1185">Reference proteome</keyword>
<feature type="binding site" evidence="5">
    <location>
        <position position="157"/>
    </location>
    <ligand>
        <name>Mn(2+)</name>
        <dbReference type="ChEBI" id="CHEBI:29035"/>
    </ligand>
</feature>
<dbReference type="PANTHER" id="PTHR11404:SF6">
    <property type="entry name" value="SUPEROXIDE DISMUTASE [MN], MITOCHONDRIAL"/>
    <property type="match status" value="1"/>
</dbReference>
<evidence type="ECO:0000256" key="2">
    <source>
        <dbReference type="ARBA" id="ARBA00012682"/>
    </source>
</evidence>
<evidence type="ECO:0000259" key="6">
    <source>
        <dbReference type="Pfam" id="PF02777"/>
    </source>
</evidence>
<dbReference type="EMBL" id="FOJI01000012">
    <property type="protein sequence ID" value="SEW36322.1"/>
    <property type="molecule type" value="Genomic_DNA"/>
</dbReference>
<dbReference type="InterPro" id="IPR050265">
    <property type="entry name" value="Fe/Mn_Superoxide_Dismutase"/>
</dbReference>
<evidence type="ECO:0000313" key="7">
    <source>
        <dbReference type="EMBL" id="SEW36322.1"/>
    </source>
</evidence>
<feature type="binding site" evidence="5">
    <location>
        <position position="161"/>
    </location>
    <ligand>
        <name>Mn(2+)</name>
        <dbReference type="ChEBI" id="CHEBI:29035"/>
    </ligand>
</feature>
<keyword evidence="4" id="KW-0560">Oxidoreductase</keyword>
<evidence type="ECO:0000256" key="1">
    <source>
        <dbReference type="ARBA" id="ARBA00008714"/>
    </source>
</evidence>
<organism evidence="7 8">
    <name type="scientific">[Clostridium] fimetarium</name>
    <dbReference type="NCBI Taxonomy" id="99656"/>
    <lineage>
        <taxon>Bacteria</taxon>
        <taxon>Bacillati</taxon>
        <taxon>Bacillota</taxon>
        <taxon>Clostridia</taxon>
        <taxon>Lachnospirales</taxon>
        <taxon>Lachnospiraceae</taxon>
    </lineage>
</organism>
<dbReference type="PIRSF" id="PIRSF000349">
    <property type="entry name" value="SODismutase"/>
    <property type="match status" value="1"/>
</dbReference>
<dbReference type="InterPro" id="IPR001189">
    <property type="entry name" value="Mn/Fe_SOD"/>
</dbReference>
<reference evidence="7 8" key="1">
    <citation type="submission" date="2016-10" db="EMBL/GenBank/DDBJ databases">
        <authorList>
            <person name="de Groot N.N."/>
        </authorList>
    </citation>
    <scope>NUCLEOTIDE SEQUENCE [LARGE SCALE GENOMIC DNA]</scope>
    <source>
        <strain evidence="7 8">DSM 9179</strain>
    </source>
</reference>
<dbReference type="Pfam" id="PF02777">
    <property type="entry name" value="Sod_Fe_C"/>
    <property type="match status" value="1"/>
</dbReference>
<dbReference type="EC" id="1.15.1.1" evidence="2"/>
<evidence type="ECO:0000256" key="4">
    <source>
        <dbReference type="ARBA" id="ARBA00023002"/>
    </source>
</evidence>
<comment type="similarity">
    <text evidence="1">Belongs to the iron/manganese superoxide dismutase family.</text>
</comment>
<dbReference type="SUPFAM" id="SSF54719">
    <property type="entry name" value="Fe,Mn superoxide dismutase (SOD), C-terminal domain"/>
    <property type="match status" value="1"/>
</dbReference>
<evidence type="ECO:0000313" key="8">
    <source>
        <dbReference type="Proteomes" id="UP000199701"/>
    </source>
</evidence>
<evidence type="ECO:0000256" key="3">
    <source>
        <dbReference type="ARBA" id="ARBA00022723"/>
    </source>
</evidence>
<dbReference type="InterPro" id="IPR036324">
    <property type="entry name" value="Mn/Fe_SOD_N_sf"/>
</dbReference>
<dbReference type="Gene3D" id="3.55.40.20">
    <property type="entry name" value="Iron/manganese superoxide dismutase, C-terminal domain"/>
    <property type="match status" value="1"/>
</dbReference>
<dbReference type="STRING" id="99656.SAMN05421659_11280"/>
<gene>
    <name evidence="7" type="ORF">SAMN05421659_11280</name>
</gene>
<sequence length="191" mass="22464">MEFVNIDFQYSKEVTVINEEQFNAHMRLYEGYINKMNEIDKLLMEDTDLVQANSTYSKYRGIKRGETFALNGVILHELYFQNIGGPESNPDETVKKYLSRDFGSFEQWEKEFVATAKASRGWVVLAYDVRSKRFRNISLDAHDVGNIAFSTPILVLDMYEHAYFLQYADKKVDYINNFMKNIDWNIISDRM</sequence>
<dbReference type="InterPro" id="IPR036314">
    <property type="entry name" value="SOD_C_sf"/>
</dbReference>
<feature type="binding site" evidence="5">
    <location>
        <position position="25"/>
    </location>
    <ligand>
        <name>Mn(2+)</name>
        <dbReference type="ChEBI" id="CHEBI:29035"/>
    </ligand>
</feature>
<dbReference type="Proteomes" id="UP000199701">
    <property type="component" value="Unassembled WGS sequence"/>
</dbReference>
<dbReference type="InterPro" id="IPR019832">
    <property type="entry name" value="Mn/Fe_SOD_C"/>
</dbReference>
<dbReference type="GO" id="GO:0004784">
    <property type="term" value="F:superoxide dismutase activity"/>
    <property type="evidence" value="ECO:0007669"/>
    <property type="project" value="UniProtKB-EC"/>
</dbReference>